<reference evidence="2 3" key="1">
    <citation type="journal article" date="2019" name="Genome Biol. Evol.">
        <title>Insights into the evolution of the New World diploid cottons (Gossypium, subgenus Houzingenia) based on genome sequencing.</title>
        <authorList>
            <person name="Grover C.E."/>
            <person name="Arick M.A. 2nd"/>
            <person name="Thrash A."/>
            <person name="Conover J.L."/>
            <person name="Sanders W.S."/>
            <person name="Peterson D.G."/>
            <person name="Frelichowski J.E."/>
            <person name="Scheffler J.A."/>
            <person name="Scheffler B.E."/>
            <person name="Wendel J.F."/>
        </authorList>
    </citation>
    <scope>NUCLEOTIDE SEQUENCE [LARGE SCALE GENOMIC DNA]</scope>
    <source>
        <strain evidence="2">185</strain>
        <tissue evidence="2">Leaf</tissue>
    </source>
</reference>
<evidence type="ECO:0000256" key="1">
    <source>
        <dbReference type="SAM" id="MobiDB-lite"/>
    </source>
</evidence>
<proteinExistence type="predicted"/>
<protein>
    <submittedName>
        <fullName evidence="2">Uncharacterized protein</fullName>
    </submittedName>
</protein>
<evidence type="ECO:0000313" key="3">
    <source>
        <dbReference type="Proteomes" id="UP000593577"/>
    </source>
</evidence>
<organism evidence="2 3">
    <name type="scientific">Gossypium aridum</name>
    <name type="common">American cotton</name>
    <name type="synonym">Erioxylum aridum</name>
    <dbReference type="NCBI Taxonomy" id="34290"/>
    <lineage>
        <taxon>Eukaryota</taxon>
        <taxon>Viridiplantae</taxon>
        <taxon>Streptophyta</taxon>
        <taxon>Embryophyta</taxon>
        <taxon>Tracheophyta</taxon>
        <taxon>Spermatophyta</taxon>
        <taxon>Magnoliopsida</taxon>
        <taxon>eudicotyledons</taxon>
        <taxon>Gunneridae</taxon>
        <taxon>Pentapetalae</taxon>
        <taxon>rosids</taxon>
        <taxon>malvids</taxon>
        <taxon>Malvales</taxon>
        <taxon>Malvaceae</taxon>
        <taxon>Malvoideae</taxon>
        <taxon>Gossypium</taxon>
    </lineage>
</organism>
<feature type="region of interest" description="Disordered" evidence="1">
    <location>
        <begin position="14"/>
        <end position="58"/>
    </location>
</feature>
<feature type="compositionally biased region" description="Polar residues" evidence="1">
    <location>
        <begin position="45"/>
        <end position="55"/>
    </location>
</feature>
<dbReference type="AlphaFoldDB" id="A0A7J8XL75"/>
<gene>
    <name evidence="2" type="ORF">Goari_005816</name>
</gene>
<dbReference type="EMBL" id="JABFAA010000008">
    <property type="protein sequence ID" value="MBA0688005.1"/>
    <property type="molecule type" value="Genomic_DNA"/>
</dbReference>
<evidence type="ECO:0000313" key="2">
    <source>
        <dbReference type="EMBL" id="MBA0688005.1"/>
    </source>
</evidence>
<comment type="caution">
    <text evidence="2">The sequence shown here is derived from an EMBL/GenBank/DDBJ whole genome shotgun (WGS) entry which is preliminary data.</text>
</comment>
<keyword evidence="3" id="KW-1185">Reference proteome</keyword>
<feature type="compositionally biased region" description="Basic residues" evidence="1">
    <location>
        <begin position="20"/>
        <end position="34"/>
    </location>
</feature>
<name>A0A7J8XL75_GOSAI</name>
<sequence>MPWFKVHGKPYLLTKEARGRQLHTRPRQTPRHPRSGAAAMAGPSFTPTQDPTSMSAPPPTPHVALHYSVSTLMLNFIFGPPSPTYYTQMPSMFQTTTDPMTAYRLIESPIVLPSAYGTQYSYTPTPAVSQTPLGSLFYQCGTSSQPLVVRMRIHNGNREANHRRRRRR</sequence>
<accession>A0A7J8XL75</accession>
<dbReference type="Proteomes" id="UP000593577">
    <property type="component" value="Unassembled WGS sequence"/>
</dbReference>